<dbReference type="CDD" id="cd00984">
    <property type="entry name" value="DnaB_C"/>
    <property type="match status" value="1"/>
</dbReference>
<evidence type="ECO:0000256" key="4">
    <source>
        <dbReference type="ARBA" id="ARBA00022741"/>
    </source>
</evidence>
<dbReference type="PANTHER" id="PTHR30153">
    <property type="entry name" value="REPLICATIVE DNA HELICASE DNAB"/>
    <property type="match status" value="1"/>
</dbReference>
<protein>
    <recommendedName>
        <fullName evidence="11 12">Replicative DNA helicase</fullName>
        <ecNumber evidence="11 12">5.6.2.3</ecNumber>
    </recommendedName>
</protein>
<dbReference type="Pfam" id="PF03796">
    <property type="entry name" value="DnaB_C"/>
    <property type="match status" value="1"/>
</dbReference>
<dbReference type="PANTHER" id="PTHR30153:SF2">
    <property type="entry name" value="REPLICATIVE DNA HELICASE"/>
    <property type="match status" value="1"/>
</dbReference>
<organism evidence="15 16">
    <name type="scientific">Candidatus Nomurabacteria bacterium RIFCSPHIGHO2_02_FULL_38_15</name>
    <dbReference type="NCBI Taxonomy" id="1801752"/>
    <lineage>
        <taxon>Bacteria</taxon>
        <taxon>Candidatus Nomuraibacteriota</taxon>
    </lineage>
</organism>
<evidence type="ECO:0000256" key="1">
    <source>
        <dbReference type="ARBA" id="ARBA00008428"/>
    </source>
</evidence>
<dbReference type="PROSITE" id="PS51199">
    <property type="entry name" value="SF4_HELICASE"/>
    <property type="match status" value="1"/>
</dbReference>
<dbReference type="GO" id="GO:0003677">
    <property type="term" value="F:DNA binding"/>
    <property type="evidence" value="ECO:0007669"/>
    <property type="project" value="UniProtKB-UniRule"/>
</dbReference>
<dbReference type="SUPFAM" id="SSF48024">
    <property type="entry name" value="N-terminal domain of DnaB helicase"/>
    <property type="match status" value="1"/>
</dbReference>
<accession>A0A1F6VQC3</accession>
<dbReference type="STRING" id="1801752.A3J61_00065"/>
<reference evidence="15 16" key="1">
    <citation type="journal article" date="2016" name="Nat. Commun.">
        <title>Thousands of microbial genomes shed light on interconnected biogeochemical processes in an aquifer system.</title>
        <authorList>
            <person name="Anantharaman K."/>
            <person name="Brown C.T."/>
            <person name="Hug L.A."/>
            <person name="Sharon I."/>
            <person name="Castelle C.J."/>
            <person name="Probst A.J."/>
            <person name="Thomas B.C."/>
            <person name="Singh A."/>
            <person name="Wilkins M.J."/>
            <person name="Karaoz U."/>
            <person name="Brodie E.L."/>
            <person name="Williams K.H."/>
            <person name="Hubbard S.S."/>
            <person name="Banfield J.F."/>
        </authorList>
    </citation>
    <scope>NUCLEOTIDE SEQUENCE [LARGE SCALE GENOMIC DNA]</scope>
</reference>
<comment type="similarity">
    <text evidence="1 12">Belongs to the helicase family. DnaB subfamily.</text>
</comment>
<keyword evidence="7 12" id="KW-0067">ATP-binding</keyword>
<evidence type="ECO:0000256" key="2">
    <source>
        <dbReference type="ARBA" id="ARBA00022515"/>
    </source>
</evidence>
<dbReference type="EC" id="5.6.2.3" evidence="11 12"/>
<keyword evidence="5 12" id="KW-0378">Hydrolase</keyword>
<dbReference type="EMBL" id="MFUC01000023">
    <property type="protein sequence ID" value="OGI71772.1"/>
    <property type="molecule type" value="Genomic_DNA"/>
</dbReference>
<dbReference type="SMART" id="SM00382">
    <property type="entry name" value="AAA"/>
    <property type="match status" value="1"/>
</dbReference>
<dbReference type="GO" id="GO:0043139">
    <property type="term" value="F:5'-3' DNA helicase activity"/>
    <property type="evidence" value="ECO:0007669"/>
    <property type="project" value="UniProtKB-EC"/>
</dbReference>
<dbReference type="InterPro" id="IPR007692">
    <property type="entry name" value="DNA_helicase_DnaB"/>
</dbReference>
<evidence type="ECO:0000256" key="12">
    <source>
        <dbReference type="RuleBase" id="RU362085"/>
    </source>
</evidence>
<comment type="function">
    <text evidence="12">The main replicative DNA helicase, it participates in initiation and elongation during chromosome replication. Travels ahead of the DNA replisome, separating dsDNA into templates for DNA synthesis. A processive ATP-dependent 5'-3' DNA helicase it has DNA-dependent ATPase activity.</text>
</comment>
<evidence type="ECO:0000256" key="11">
    <source>
        <dbReference type="NCBIfam" id="TIGR00665"/>
    </source>
</evidence>
<evidence type="ECO:0000259" key="14">
    <source>
        <dbReference type="PROSITE" id="PS51199"/>
    </source>
</evidence>
<dbReference type="InterPro" id="IPR036185">
    <property type="entry name" value="DNA_heli_DnaB-like_N_sf"/>
</dbReference>
<dbReference type="GO" id="GO:0005524">
    <property type="term" value="F:ATP binding"/>
    <property type="evidence" value="ECO:0007669"/>
    <property type="project" value="UniProtKB-UniRule"/>
</dbReference>
<name>A0A1F6VQC3_9BACT</name>
<dbReference type="InterPro" id="IPR027417">
    <property type="entry name" value="P-loop_NTPase"/>
</dbReference>
<feature type="domain" description="SF4 helicase" evidence="14">
    <location>
        <begin position="181"/>
        <end position="446"/>
    </location>
</feature>
<dbReference type="InterPro" id="IPR003593">
    <property type="entry name" value="AAA+_ATPase"/>
</dbReference>
<dbReference type="Gene3D" id="3.40.50.300">
    <property type="entry name" value="P-loop containing nucleotide triphosphate hydrolases"/>
    <property type="match status" value="1"/>
</dbReference>
<dbReference type="GO" id="GO:0006269">
    <property type="term" value="P:DNA replication, synthesis of primer"/>
    <property type="evidence" value="ECO:0007669"/>
    <property type="project" value="UniProtKB-UniRule"/>
</dbReference>
<keyword evidence="4 12" id="KW-0547">Nucleotide-binding</keyword>
<evidence type="ECO:0000313" key="16">
    <source>
        <dbReference type="Proteomes" id="UP000179686"/>
    </source>
</evidence>
<feature type="region of interest" description="Disordered" evidence="13">
    <location>
        <begin position="444"/>
        <end position="466"/>
    </location>
</feature>
<evidence type="ECO:0000256" key="7">
    <source>
        <dbReference type="ARBA" id="ARBA00022840"/>
    </source>
</evidence>
<keyword evidence="8 12" id="KW-0238">DNA-binding</keyword>
<dbReference type="Pfam" id="PF00772">
    <property type="entry name" value="DnaB"/>
    <property type="match status" value="1"/>
</dbReference>
<dbReference type="AlphaFoldDB" id="A0A1F6VQC3"/>
<evidence type="ECO:0000256" key="8">
    <source>
        <dbReference type="ARBA" id="ARBA00023125"/>
    </source>
</evidence>
<keyword evidence="2 12" id="KW-0639">Primosome</keyword>
<dbReference type="GO" id="GO:0005829">
    <property type="term" value="C:cytosol"/>
    <property type="evidence" value="ECO:0007669"/>
    <property type="project" value="TreeGrafter"/>
</dbReference>
<evidence type="ECO:0000256" key="6">
    <source>
        <dbReference type="ARBA" id="ARBA00022806"/>
    </source>
</evidence>
<evidence type="ECO:0000256" key="13">
    <source>
        <dbReference type="SAM" id="MobiDB-lite"/>
    </source>
</evidence>
<dbReference type="GO" id="GO:1990077">
    <property type="term" value="C:primosome complex"/>
    <property type="evidence" value="ECO:0007669"/>
    <property type="project" value="UniProtKB-UniRule"/>
</dbReference>
<dbReference type="Proteomes" id="UP000179686">
    <property type="component" value="Unassembled WGS sequence"/>
</dbReference>
<proteinExistence type="inferred from homology"/>
<comment type="caution">
    <text evidence="15">The sequence shown here is derived from an EMBL/GenBank/DDBJ whole genome shotgun (WGS) entry which is preliminary data.</text>
</comment>
<dbReference type="InterPro" id="IPR007694">
    <property type="entry name" value="DNA_helicase_DnaB-like_C"/>
</dbReference>
<evidence type="ECO:0000313" key="15">
    <source>
        <dbReference type="EMBL" id="OGI71772.1"/>
    </source>
</evidence>
<evidence type="ECO:0000256" key="9">
    <source>
        <dbReference type="ARBA" id="ARBA00023235"/>
    </source>
</evidence>
<dbReference type="InterPro" id="IPR016136">
    <property type="entry name" value="DNA_helicase_N/primase_C"/>
</dbReference>
<evidence type="ECO:0000256" key="3">
    <source>
        <dbReference type="ARBA" id="ARBA00022705"/>
    </source>
</evidence>
<gene>
    <name evidence="15" type="ORF">A3J61_00065</name>
</gene>
<evidence type="ECO:0000256" key="10">
    <source>
        <dbReference type="ARBA" id="ARBA00048954"/>
    </source>
</evidence>
<dbReference type="GO" id="GO:0016887">
    <property type="term" value="F:ATP hydrolysis activity"/>
    <property type="evidence" value="ECO:0007669"/>
    <property type="project" value="RHEA"/>
</dbReference>
<keyword evidence="9" id="KW-0413">Isomerase</keyword>
<keyword evidence="3 12" id="KW-0235">DNA replication</keyword>
<evidence type="ECO:0000256" key="5">
    <source>
        <dbReference type="ARBA" id="ARBA00022801"/>
    </source>
</evidence>
<dbReference type="NCBIfam" id="TIGR00665">
    <property type="entry name" value="DnaB"/>
    <property type="match status" value="1"/>
</dbReference>
<dbReference type="FunFam" id="1.10.860.10:FF:000001">
    <property type="entry name" value="Replicative DNA helicase"/>
    <property type="match status" value="1"/>
</dbReference>
<dbReference type="Gene3D" id="1.10.860.10">
    <property type="entry name" value="DNAb Helicase, Chain A"/>
    <property type="match status" value="1"/>
</dbReference>
<dbReference type="SUPFAM" id="SSF52540">
    <property type="entry name" value="P-loop containing nucleoside triphosphate hydrolases"/>
    <property type="match status" value="1"/>
</dbReference>
<keyword evidence="6 12" id="KW-0347">Helicase</keyword>
<sequence>MSNNPIQIRIPPQDIDAERAVLGSLLVRPGAIHEISDIITARSFYYDKFGIIYDTMIELSLRSEPIDVLSVTNRLREKRRLDQVGGQAEVVDLAQAVPASTNVRYYAEIVQKKYVLRELIKAADNIAEMGFNESDKQIEEILEYAEKELLEMKSRPQSRQYIPIKNAMIDAWEHIEKLHEHKGGMRGIPTGFKDLDDLLSGLQQSDLIILAARPSVGKTTLALDIARNAALKHNQSTVVFSLEMSAQQLVNRMLAAEAQVNSWSLRTGAISKESEFDQLQEALGRLSSAPIFIDDQAGTNIVRMRSIIRRIRAEHGLGLVIVDYLQLMSPMKNYDSMVNQVTEISRGLKGIAKEFNVPVLALSQLSRAVESRGGRPRLSDLRDSGSIEQDADIVMFIHNEDKYKNKEERTNIIEILVEKHRNGPTGKIDLHFDEAKTTFLNLDKGHNQDQNYQKPAASDKFNLDEF</sequence>
<comment type="catalytic activity">
    <reaction evidence="10 12">
        <text>ATP + H2O = ADP + phosphate + H(+)</text>
        <dbReference type="Rhea" id="RHEA:13065"/>
        <dbReference type="ChEBI" id="CHEBI:15377"/>
        <dbReference type="ChEBI" id="CHEBI:15378"/>
        <dbReference type="ChEBI" id="CHEBI:30616"/>
        <dbReference type="ChEBI" id="CHEBI:43474"/>
        <dbReference type="ChEBI" id="CHEBI:456216"/>
        <dbReference type="EC" id="5.6.2.3"/>
    </reaction>
</comment>
<dbReference type="InterPro" id="IPR007693">
    <property type="entry name" value="DNA_helicase_DnaB-like_N"/>
</dbReference>